<protein>
    <submittedName>
        <fullName evidence="1">Peptidoglycan-binding protein</fullName>
    </submittedName>
</protein>
<evidence type="ECO:0000313" key="2">
    <source>
        <dbReference type="Proteomes" id="UP001609186"/>
    </source>
</evidence>
<organism evidence="1 2">
    <name type="scientific">Burkholderia semiarida</name>
    <dbReference type="NCBI Taxonomy" id="2843303"/>
    <lineage>
        <taxon>Bacteria</taxon>
        <taxon>Pseudomonadati</taxon>
        <taxon>Pseudomonadota</taxon>
        <taxon>Betaproteobacteria</taxon>
        <taxon>Burkholderiales</taxon>
        <taxon>Burkholderiaceae</taxon>
        <taxon>Burkholderia</taxon>
        <taxon>Burkholderia cepacia complex</taxon>
    </lineage>
</organism>
<dbReference type="Proteomes" id="UP001609186">
    <property type="component" value="Unassembled WGS sequence"/>
</dbReference>
<keyword evidence="2" id="KW-1185">Reference proteome</keyword>
<reference evidence="1 2" key="1">
    <citation type="submission" date="2024-10" db="EMBL/GenBank/DDBJ databases">
        <title>Burkholderia semiarida in Mexico.</title>
        <authorList>
            <person name="Estrada P."/>
        </authorList>
    </citation>
    <scope>NUCLEOTIDE SEQUENCE [LARGE SCALE GENOMIC DNA]</scope>
    <source>
        <strain evidence="1 2">CLM7-1</strain>
    </source>
</reference>
<dbReference type="EMBL" id="JBIMPM010000019">
    <property type="protein sequence ID" value="MFH5252883.1"/>
    <property type="molecule type" value="Genomic_DNA"/>
</dbReference>
<sequence>MIWTETGGPTKTAWRLNPMQIGNPGDPGLAALLSGKEGGELVMPPELQRVLTVLSAASSPQMNIRAGVAYL</sequence>
<proteinExistence type="predicted"/>
<feature type="non-terminal residue" evidence="1">
    <location>
        <position position="71"/>
    </location>
</feature>
<comment type="caution">
    <text evidence="1">The sequence shown here is derived from an EMBL/GenBank/DDBJ whole genome shotgun (WGS) entry which is preliminary data.</text>
</comment>
<accession>A0ABW7L544</accession>
<name>A0ABW7L544_9BURK</name>
<gene>
    <name evidence="1" type="ORF">ACGTRS_16805</name>
</gene>
<evidence type="ECO:0000313" key="1">
    <source>
        <dbReference type="EMBL" id="MFH5252883.1"/>
    </source>
</evidence>